<dbReference type="InterPro" id="IPR046357">
    <property type="entry name" value="PPIase_dom_sf"/>
</dbReference>
<name>A0ABD5I8L4_BACTU</name>
<evidence type="ECO:0000256" key="12">
    <source>
        <dbReference type="SAM" id="Coils"/>
    </source>
</evidence>
<feature type="domain" description="PpiC" evidence="15">
    <location>
        <begin position="132"/>
        <end position="225"/>
    </location>
</feature>
<dbReference type="Pfam" id="PF13616">
    <property type="entry name" value="Rotamase_3"/>
    <property type="match status" value="1"/>
</dbReference>
<comment type="caution">
    <text evidence="16">The sequence shown here is derived from an EMBL/GenBank/DDBJ whole genome shotgun (WGS) entry which is preliminary data.</text>
</comment>
<keyword evidence="9 11" id="KW-0413">Isomerase</keyword>
<evidence type="ECO:0000313" key="16">
    <source>
        <dbReference type="EMBL" id="MDW9213671.1"/>
    </source>
</evidence>
<evidence type="ECO:0000256" key="14">
    <source>
        <dbReference type="SAM" id="SignalP"/>
    </source>
</evidence>
<evidence type="ECO:0000256" key="10">
    <source>
        <dbReference type="ARBA" id="ARBA00023288"/>
    </source>
</evidence>
<dbReference type="InterPro" id="IPR050245">
    <property type="entry name" value="PrsA_foldase"/>
</dbReference>
<dbReference type="AlphaFoldDB" id="A0ABD5I8L4"/>
<dbReference type="InterPro" id="IPR023058">
    <property type="entry name" value="PPIase_PpiC_CS"/>
</dbReference>
<protein>
    <recommendedName>
        <fullName evidence="11">Foldase protein PrsA</fullName>
        <ecNumber evidence="11">5.2.1.8</ecNumber>
    </recommendedName>
</protein>
<feature type="compositionally biased region" description="Basic and acidic residues" evidence="13">
    <location>
        <begin position="165"/>
        <end position="178"/>
    </location>
</feature>
<evidence type="ECO:0000313" key="17">
    <source>
        <dbReference type="Proteomes" id="UP001272716"/>
    </source>
</evidence>
<evidence type="ECO:0000256" key="6">
    <source>
        <dbReference type="ARBA" id="ARBA00023110"/>
    </source>
</evidence>
<evidence type="ECO:0000256" key="3">
    <source>
        <dbReference type="ARBA" id="ARBA00006071"/>
    </source>
</evidence>
<comment type="subcellular location">
    <subcellularLocation>
        <location evidence="2 11">Cell membrane</location>
        <topology evidence="2 11">Lipid-anchor</topology>
    </subcellularLocation>
</comment>
<feature type="region of interest" description="Disordered" evidence="13">
    <location>
        <begin position="159"/>
        <end position="181"/>
    </location>
</feature>
<dbReference type="InterPro" id="IPR023059">
    <property type="entry name" value="Foldase_PrsA"/>
</dbReference>
<dbReference type="PANTHER" id="PTHR47245">
    <property type="entry name" value="PEPTIDYLPROLYL ISOMERASE"/>
    <property type="match status" value="1"/>
</dbReference>
<dbReference type="Gene3D" id="3.10.50.40">
    <property type="match status" value="1"/>
</dbReference>
<evidence type="ECO:0000256" key="8">
    <source>
        <dbReference type="ARBA" id="ARBA00023139"/>
    </source>
</evidence>
<keyword evidence="10 11" id="KW-0449">Lipoprotein</keyword>
<keyword evidence="5 11" id="KW-0732">Signal</keyword>
<dbReference type="PANTHER" id="PTHR47245:SF1">
    <property type="entry name" value="FOLDASE PROTEIN PRSA"/>
    <property type="match status" value="1"/>
</dbReference>
<sequence>MNKKHIFLSATMSGLLLLSACGNTENVATSKVGNITQNDLNKELKNKYGKEVLSSMMIEQLLLNKYKVSNDEAQKKVDEYKKQMGENFKSTLSQLRFQNEDEFKEKMIKPQIALEKAIKASITEKELKDYYKPTLKVSHILVKDEKKAQEIKDKLNNGGDFASLAKEHSEDPGSKEQGGDLGELDAVKMEPMDSKFKEATYKLEVGQISEPVKSSFGYHIIKVTDKKELKPFDQEKDNIQKELETMRAKNPQWQQKLIKDLIKKENVQVTDNDLKDTFKELENKSN</sequence>
<keyword evidence="4 11" id="KW-1003">Cell membrane</keyword>
<dbReference type="RefSeq" id="WP_001034727.1">
    <property type="nucleotide sequence ID" value="NZ_JAWQCK010000009.1"/>
</dbReference>
<gene>
    <name evidence="11" type="primary">prsA</name>
    <name evidence="16" type="ORF">BTTOUR_33540</name>
</gene>
<evidence type="ECO:0000256" key="2">
    <source>
        <dbReference type="ARBA" id="ARBA00004193"/>
    </source>
</evidence>
<dbReference type="PROSITE" id="PS50198">
    <property type="entry name" value="PPIC_PPIASE_2"/>
    <property type="match status" value="1"/>
</dbReference>
<feature type="signal peptide" evidence="14">
    <location>
        <begin position="1"/>
        <end position="20"/>
    </location>
</feature>
<dbReference type="SUPFAM" id="SSF109998">
    <property type="entry name" value="Triger factor/SurA peptide-binding domain-like"/>
    <property type="match status" value="1"/>
</dbReference>
<accession>A0ABD5I8L4</accession>
<evidence type="ECO:0000259" key="15">
    <source>
        <dbReference type="PROSITE" id="PS50198"/>
    </source>
</evidence>
<comment type="similarity">
    <text evidence="3 11">Belongs to the PrsA family.</text>
</comment>
<keyword evidence="8 11" id="KW-0564">Palmitate</keyword>
<dbReference type="SUPFAM" id="SSF54534">
    <property type="entry name" value="FKBP-like"/>
    <property type="match status" value="1"/>
</dbReference>
<comment type="function">
    <text evidence="11">Plays a major role in protein secretion by helping the post-translocational extracellular folding of several secreted proteins.</text>
</comment>
<dbReference type="NCBIfam" id="NF002824">
    <property type="entry name" value="PRK02998.1"/>
    <property type="match status" value="1"/>
</dbReference>
<dbReference type="GO" id="GO:0006457">
    <property type="term" value="P:protein folding"/>
    <property type="evidence" value="ECO:0007669"/>
    <property type="project" value="UniProtKB-UniRule"/>
</dbReference>
<dbReference type="PROSITE" id="PS01096">
    <property type="entry name" value="PPIC_PPIASE_1"/>
    <property type="match status" value="1"/>
</dbReference>
<evidence type="ECO:0000256" key="7">
    <source>
        <dbReference type="ARBA" id="ARBA00023136"/>
    </source>
</evidence>
<feature type="coiled-coil region" evidence="12">
    <location>
        <begin position="236"/>
        <end position="284"/>
    </location>
</feature>
<feature type="chain" id="PRO_5044769577" description="Foldase protein PrsA" evidence="14">
    <location>
        <begin position="21"/>
        <end position="286"/>
    </location>
</feature>
<keyword evidence="7 11" id="KW-0472">Membrane</keyword>
<evidence type="ECO:0000256" key="13">
    <source>
        <dbReference type="SAM" id="MobiDB-lite"/>
    </source>
</evidence>
<dbReference type="EC" id="5.2.1.8" evidence="11"/>
<dbReference type="InterPro" id="IPR027304">
    <property type="entry name" value="Trigger_fact/SurA_dom_sf"/>
</dbReference>
<proteinExistence type="inferred from homology"/>
<dbReference type="InterPro" id="IPR000297">
    <property type="entry name" value="PPIase_PpiC"/>
</dbReference>
<dbReference type="HAMAP" id="MF_01145">
    <property type="entry name" value="Foldase_PrsA"/>
    <property type="match status" value="1"/>
</dbReference>
<keyword evidence="12" id="KW-0175">Coiled coil</keyword>
<evidence type="ECO:0000256" key="9">
    <source>
        <dbReference type="ARBA" id="ARBA00023235"/>
    </source>
</evidence>
<organism evidence="16 17">
    <name type="scientific">Bacillus thuringiensis serovar toumanoffi</name>
    <dbReference type="NCBI Taxonomy" id="180862"/>
    <lineage>
        <taxon>Bacteria</taxon>
        <taxon>Bacillati</taxon>
        <taxon>Bacillota</taxon>
        <taxon>Bacilli</taxon>
        <taxon>Bacillales</taxon>
        <taxon>Bacillaceae</taxon>
        <taxon>Bacillus</taxon>
        <taxon>Bacillus cereus group</taxon>
    </lineage>
</organism>
<evidence type="ECO:0000256" key="11">
    <source>
        <dbReference type="HAMAP-Rule" id="MF_01145"/>
    </source>
</evidence>
<dbReference type="PROSITE" id="PS51257">
    <property type="entry name" value="PROKAR_LIPOPROTEIN"/>
    <property type="match status" value="1"/>
</dbReference>
<keyword evidence="6 11" id="KW-0697">Rotamase</keyword>
<evidence type="ECO:0000256" key="5">
    <source>
        <dbReference type="ARBA" id="ARBA00022729"/>
    </source>
</evidence>
<evidence type="ECO:0000256" key="4">
    <source>
        <dbReference type="ARBA" id="ARBA00022475"/>
    </source>
</evidence>
<evidence type="ECO:0000256" key="1">
    <source>
        <dbReference type="ARBA" id="ARBA00000971"/>
    </source>
</evidence>
<comment type="catalytic activity">
    <reaction evidence="1 11">
        <text>[protein]-peptidylproline (omega=180) = [protein]-peptidylproline (omega=0)</text>
        <dbReference type="Rhea" id="RHEA:16237"/>
        <dbReference type="Rhea" id="RHEA-COMP:10747"/>
        <dbReference type="Rhea" id="RHEA-COMP:10748"/>
        <dbReference type="ChEBI" id="CHEBI:83833"/>
        <dbReference type="ChEBI" id="CHEBI:83834"/>
        <dbReference type="EC" id="5.2.1.8"/>
    </reaction>
</comment>
<dbReference type="Proteomes" id="UP001272716">
    <property type="component" value="Unassembled WGS sequence"/>
</dbReference>
<dbReference type="EMBL" id="JAWQCK010000009">
    <property type="protein sequence ID" value="MDW9213671.1"/>
    <property type="molecule type" value="Genomic_DNA"/>
</dbReference>
<dbReference type="GO" id="GO:0005886">
    <property type="term" value="C:plasma membrane"/>
    <property type="evidence" value="ECO:0007669"/>
    <property type="project" value="UniProtKB-SubCell"/>
</dbReference>
<reference evidence="16 17" key="1">
    <citation type="submission" date="2023-10" db="EMBL/GenBank/DDBJ databases">
        <title>Draft Genome Sequence of Bacillus thuringiensis serovar. toumanoffi 4059: Identification of a Novel Cry Protein Candidate.</title>
        <authorList>
            <person name="Murdoch R.W."/>
            <person name="Gemler B."/>
            <person name="Heater B.S."/>
        </authorList>
    </citation>
    <scope>NUCLEOTIDE SEQUENCE [LARGE SCALE GENOMIC DNA]</scope>
    <source>
        <strain evidence="16 17">4059</strain>
    </source>
</reference>
<dbReference type="GO" id="GO:0003755">
    <property type="term" value="F:peptidyl-prolyl cis-trans isomerase activity"/>
    <property type="evidence" value="ECO:0007669"/>
    <property type="project" value="UniProtKB-UniRule"/>
</dbReference>